<protein>
    <submittedName>
        <fullName evidence="3">Phosphatase PAP2 family protein</fullName>
    </submittedName>
</protein>
<dbReference type="SMART" id="SM00014">
    <property type="entry name" value="acidPPc"/>
    <property type="match status" value="1"/>
</dbReference>
<gene>
    <name evidence="3" type="ORF">JW886_05235</name>
</gene>
<dbReference type="InterPro" id="IPR000326">
    <property type="entry name" value="PAP2/HPO"/>
</dbReference>
<sequence length="212" mass="23916">MNKKRYYFLGTMSTVLFIVLALLIQSQGLKGPVLFDHPLQEWAYSVQQHQGLTTFFSHLTNMFGDTGGLITAGLVALLLYFVVKERVGAIWFSGLIVFSFVLNSLVKHLIGRARPSIHRLAAFANEPGQSFPSGHSIFATVFFGSLFFIFLYRMKKKSTKITCGLLCLVMIGLIMFSRILAGVHYPTDTLAGFLEGLMLLMFTYPYFQSRFR</sequence>
<name>A0AA45KG56_9LACT</name>
<evidence type="ECO:0000313" key="3">
    <source>
        <dbReference type="EMBL" id="QSE75888.1"/>
    </source>
</evidence>
<dbReference type="PANTHER" id="PTHR14969:SF13">
    <property type="entry name" value="AT30094P"/>
    <property type="match status" value="1"/>
</dbReference>
<evidence type="ECO:0000259" key="2">
    <source>
        <dbReference type="SMART" id="SM00014"/>
    </source>
</evidence>
<dbReference type="Pfam" id="PF01569">
    <property type="entry name" value="PAP2"/>
    <property type="match status" value="1"/>
</dbReference>
<evidence type="ECO:0000256" key="1">
    <source>
        <dbReference type="SAM" id="Phobius"/>
    </source>
</evidence>
<feature type="transmembrane region" description="Helical" evidence="1">
    <location>
        <begin position="163"/>
        <end position="183"/>
    </location>
</feature>
<keyword evidence="1" id="KW-1133">Transmembrane helix</keyword>
<keyword evidence="1" id="KW-0472">Membrane</keyword>
<dbReference type="EMBL" id="CP070872">
    <property type="protein sequence ID" value="QSE75888.1"/>
    <property type="molecule type" value="Genomic_DNA"/>
</dbReference>
<feature type="transmembrane region" description="Helical" evidence="1">
    <location>
        <begin position="90"/>
        <end position="110"/>
    </location>
</feature>
<dbReference type="SUPFAM" id="SSF48317">
    <property type="entry name" value="Acid phosphatase/Vanadium-dependent haloperoxidase"/>
    <property type="match status" value="1"/>
</dbReference>
<feature type="transmembrane region" description="Helical" evidence="1">
    <location>
        <begin position="189"/>
        <end position="207"/>
    </location>
</feature>
<organism evidence="3 4">
    <name type="scientific">Lactococcus taiwanensis</name>
    <dbReference type="NCBI Taxonomy" id="1151742"/>
    <lineage>
        <taxon>Bacteria</taxon>
        <taxon>Bacillati</taxon>
        <taxon>Bacillota</taxon>
        <taxon>Bacilli</taxon>
        <taxon>Lactobacillales</taxon>
        <taxon>Streptococcaceae</taxon>
        <taxon>Lactococcus</taxon>
    </lineage>
</organism>
<dbReference type="AlphaFoldDB" id="A0AA45KG56"/>
<keyword evidence="4" id="KW-1185">Reference proteome</keyword>
<feature type="transmembrane region" description="Helical" evidence="1">
    <location>
        <begin position="130"/>
        <end position="151"/>
    </location>
</feature>
<dbReference type="RefSeq" id="WP_205871474.1">
    <property type="nucleotide sequence ID" value="NZ_CP070872.1"/>
</dbReference>
<keyword evidence="1" id="KW-0812">Transmembrane</keyword>
<feature type="domain" description="Phosphatidic acid phosphatase type 2/haloperoxidase" evidence="2">
    <location>
        <begin position="87"/>
        <end position="204"/>
    </location>
</feature>
<dbReference type="Proteomes" id="UP000663608">
    <property type="component" value="Chromosome"/>
</dbReference>
<dbReference type="PANTHER" id="PTHR14969">
    <property type="entry name" value="SPHINGOSINE-1-PHOSPHATE PHOSPHOHYDROLASE"/>
    <property type="match status" value="1"/>
</dbReference>
<dbReference type="CDD" id="cd03392">
    <property type="entry name" value="PAP2_like_2"/>
    <property type="match status" value="1"/>
</dbReference>
<dbReference type="Gene3D" id="1.20.144.10">
    <property type="entry name" value="Phosphatidic acid phosphatase type 2/haloperoxidase"/>
    <property type="match status" value="2"/>
</dbReference>
<feature type="transmembrane region" description="Helical" evidence="1">
    <location>
        <begin position="62"/>
        <end position="83"/>
    </location>
</feature>
<proteinExistence type="predicted"/>
<accession>A0AA45KG56</accession>
<reference evidence="3 4" key="1">
    <citation type="submission" date="2021-02" db="EMBL/GenBank/DDBJ databases">
        <title>Complete genome sequence of Lactococcus lactis strain K_LL004.</title>
        <authorList>
            <person name="Kim H.B."/>
        </authorList>
    </citation>
    <scope>NUCLEOTIDE SEQUENCE [LARGE SCALE GENOMIC DNA]</scope>
    <source>
        <strain evidence="3 4">K_LL004</strain>
    </source>
</reference>
<evidence type="ECO:0000313" key="4">
    <source>
        <dbReference type="Proteomes" id="UP000663608"/>
    </source>
</evidence>
<dbReference type="KEGG" id="lti:JW886_05235"/>
<dbReference type="InterPro" id="IPR036938">
    <property type="entry name" value="PAP2/HPO_sf"/>
</dbReference>